<dbReference type="InterPro" id="IPR002071">
    <property type="entry name" value="Thermonucl_AS"/>
</dbReference>
<sequence>MNRFLALAAAIALISPSRLLAQTNQTGTVISTGDGDTLRVQVNGKPITVRLACIDAPEANQAGGKEAATRLSQFLSKNQSVQLRVVEIDRYRRTVAEVFKNGQSVDLQMVQEGRAVVYRQYLSDCAATKDRYLQAETKAKQRKLAFWSQANPIMPWDFRAGKRGTSTPVPAINWPTTPQPAAQTSNCSPAYPGVCIPPGPPDLDCGNISERRFTVIAPDPHRFDGDKDGVGCES</sequence>
<name>A0ABV0JF80_9CYAN</name>
<dbReference type="Proteomes" id="UP001464891">
    <property type="component" value="Unassembled WGS sequence"/>
</dbReference>
<dbReference type="Pfam" id="PF00565">
    <property type="entry name" value="SNase"/>
    <property type="match status" value="1"/>
</dbReference>
<dbReference type="PROSITE" id="PS01123">
    <property type="entry name" value="TNASE_1"/>
    <property type="match status" value="1"/>
</dbReference>
<keyword evidence="7" id="KW-1185">Reference proteome</keyword>
<dbReference type="Gene3D" id="2.40.50.90">
    <property type="match status" value="1"/>
</dbReference>
<dbReference type="RefSeq" id="WP_190435174.1">
    <property type="nucleotide sequence ID" value="NZ_JAMPKM010000029.1"/>
</dbReference>
<gene>
    <name evidence="6" type="ORF">NC998_25310</name>
</gene>
<evidence type="ECO:0000256" key="2">
    <source>
        <dbReference type="ARBA" id="ARBA00022759"/>
    </source>
</evidence>
<evidence type="ECO:0000313" key="7">
    <source>
        <dbReference type="Proteomes" id="UP001464891"/>
    </source>
</evidence>
<dbReference type="InterPro" id="IPR016071">
    <property type="entry name" value="Staphylococal_nuclease_OB-fold"/>
</dbReference>
<dbReference type="EMBL" id="JAMPKM010000029">
    <property type="protein sequence ID" value="MEP0820421.1"/>
    <property type="molecule type" value="Genomic_DNA"/>
</dbReference>
<protein>
    <submittedName>
        <fullName evidence="6">Thermonuclease family protein</fullName>
    </submittedName>
</protein>
<comment type="caution">
    <text evidence="6">The sequence shown here is derived from an EMBL/GenBank/DDBJ whole genome shotgun (WGS) entry which is preliminary data.</text>
</comment>
<keyword evidence="4" id="KW-0732">Signal</keyword>
<feature type="chain" id="PRO_5046749415" evidence="4">
    <location>
        <begin position="22"/>
        <end position="234"/>
    </location>
</feature>
<evidence type="ECO:0000256" key="1">
    <source>
        <dbReference type="ARBA" id="ARBA00022722"/>
    </source>
</evidence>
<dbReference type="InterPro" id="IPR035437">
    <property type="entry name" value="SNase_OB-fold_sf"/>
</dbReference>
<evidence type="ECO:0000313" key="6">
    <source>
        <dbReference type="EMBL" id="MEP0820421.1"/>
    </source>
</evidence>
<feature type="domain" description="TNase-like" evidence="5">
    <location>
        <begin position="23"/>
        <end position="149"/>
    </location>
</feature>
<dbReference type="SMART" id="SM00318">
    <property type="entry name" value="SNc"/>
    <property type="match status" value="1"/>
</dbReference>
<keyword evidence="2" id="KW-0255">Endonuclease</keyword>
<evidence type="ECO:0000256" key="3">
    <source>
        <dbReference type="ARBA" id="ARBA00022801"/>
    </source>
</evidence>
<proteinExistence type="predicted"/>
<evidence type="ECO:0000259" key="5">
    <source>
        <dbReference type="PROSITE" id="PS50830"/>
    </source>
</evidence>
<keyword evidence="1" id="KW-0540">Nuclease</keyword>
<accession>A0ABV0JF80</accession>
<dbReference type="PROSITE" id="PS50830">
    <property type="entry name" value="TNASE_3"/>
    <property type="match status" value="1"/>
</dbReference>
<evidence type="ECO:0000256" key="4">
    <source>
        <dbReference type="SAM" id="SignalP"/>
    </source>
</evidence>
<keyword evidence="3" id="KW-0378">Hydrolase</keyword>
<reference evidence="6 7" key="1">
    <citation type="submission" date="2022-04" db="EMBL/GenBank/DDBJ databases">
        <title>Positive selection, recombination, and allopatry shape intraspecific diversity of widespread and dominant cyanobacteria.</title>
        <authorList>
            <person name="Wei J."/>
            <person name="Shu W."/>
            <person name="Hu C."/>
        </authorList>
    </citation>
    <scope>NUCLEOTIDE SEQUENCE [LARGE SCALE GENOMIC DNA]</scope>
    <source>
        <strain evidence="6 7">GB2-A4</strain>
    </source>
</reference>
<dbReference type="PANTHER" id="PTHR12302">
    <property type="entry name" value="EBNA2 BINDING PROTEIN P100"/>
    <property type="match status" value="1"/>
</dbReference>
<dbReference type="PANTHER" id="PTHR12302:SF3">
    <property type="entry name" value="SERINE_THREONINE-PROTEIN KINASE 31"/>
    <property type="match status" value="1"/>
</dbReference>
<dbReference type="SUPFAM" id="SSF50199">
    <property type="entry name" value="Staphylococcal nuclease"/>
    <property type="match status" value="1"/>
</dbReference>
<feature type="signal peptide" evidence="4">
    <location>
        <begin position="1"/>
        <end position="21"/>
    </location>
</feature>
<organism evidence="6 7">
    <name type="scientific">Trichocoleus desertorum GB2-A4</name>
    <dbReference type="NCBI Taxonomy" id="2933944"/>
    <lineage>
        <taxon>Bacteria</taxon>
        <taxon>Bacillati</taxon>
        <taxon>Cyanobacteriota</taxon>
        <taxon>Cyanophyceae</taxon>
        <taxon>Leptolyngbyales</taxon>
        <taxon>Trichocoleusaceae</taxon>
        <taxon>Trichocoleus</taxon>
    </lineage>
</organism>